<dbReference type="EMBL" id="JBHSQW010000001">
    <property type="protein sequence ID" value="MFC5992748.1"/>
    <property type="molecule type" value="Genomic_DNA"/>
</dbReference>
<proteinExistence type="predicted"/>
<dbReference type="SMART" id="SM00871">
    <property type="entry name" value="AraC_E_bind"/>
    <property type="match status" value="1"/>
</dbReference>
<dbReference type="InterPro" id="IPR029442">
    <property type="entry name" value="GyrI-like"/>
</dbReference>
<gene>
    <name evidence="2" type="ORF">ACFQE5_00820</name>
</gene>
<dbReference type="SUPFAM" id="SSF55136">
    <property type="entry name" value="Probable bacterial effector-binding domain"/>
    <property type="match status" value="1"/>
</dbReference>
<dbReference type="Gene3D" id="3.20.80.10">
    <property type="entry name" value="Regulatory factor, effector binding domain"/>
    <property type="match status" value="1"/>
</dbReference>
<feature type="domain" description="AraC effector-binding" evidence="1">
    <location>
        <begin position="13"/>
        <end position="163"/>
    </location>
</feature>
<accession>A0ABW1IW91</accession>
<evidence type="ECO:0000259" key="1">
    <source>
        <dbReference type="SMART" id="SM00871"/>
    </source>
</evidence>
<dbReference type="Pfam" id="PF06445">
    <property type="entry name" value="GyrI-like"/>
    <property type="match status" value="1"/>
</dbReference>
<keyword evidence="3" id="KW-1185">Reference proteome</keyword>
<name>A0ABW1IW91_9PSEU</name>
<dbReference type="Proteomes" id="UP001596302">
    <property type="component" value="Unassembled WGS sequence"/>
</dbReference>
<evidence type="ECO:0000313" key="3">
    <source>
        <dbReference type="Proteomes" id="UP001596302"/>
    </source>
</evidence>
<sequence>MTMNRPGAETGVFEPELVNARPATTAVIHGVVAVTDLRGFFDRSFRTLAETIAAQQVAITSPAFALYHGLPGRTVDLEVGFATDPAIRPDGDVIAGSLPGGRVARLVHLGSFDGLGASWERLRSWMREQDLSLGADTWEVYVTEPSPGMDPCHLRTELYWPVAG</sequence>
<protein>
    <submittedName>
        <fullName evidence="2">GyrI-like domain-containing protein</fullName>
    </submittedName>
</protein>
<reference evidence="3" key="1">
    <citation type="journal article" date="2019" name="Int. J. Syst. Evol. Microbiol.">
        <title>The Global Catalogue of Microorganisms (GCM) 10K type strain sequencing project: providing services to taxonomists for standard genome sequencing and annotation.</title>
        <authorList>
            <consortium name="The Broad Institute Genomics Platform"/>
            <consortium name="The Broad Institute Genome Sequencing Center for Infectious Disease"/>
            <person name="Wu L."/>
            <person name="Ma J."/>
        </authorList>
    </citation>
    <scope>NUCLEOTIDE SEQUENCE [LARGE SCALE GENOMIC DNA]</scope>
    <source>
        <strain evidence="3">CCM 8391</strain>
    </source>
</reference>
<dbReference type="RefSeq" id="WP_379581597.1">
    <property type="nucleotide sequence ID" value="NZ_JBHSQW010000001.1"/>
</dbReference>
<organism evidence="2 3">
    <name type="scientific">Pseudonocardia hispaniensis</name>
    <dbReference type="NCBI Taxonomy" id="904933"/>
    <lineage>
        <taxon>Bacteria</taxon>
        <taxon>Bacillati</taxon>
        <taxon>Actinomycetota</taxon>
        <taxon>Actinomycetes</taxon>
        <taxon>Pseudonocardiales</taxon>
        <taxon>Pseudonocardiaceae</taxon>
        <taxon>Pseudonocardia</taxon>
    </lineage>
</organism>
<dbReference type="InterPro" id="IPR010499">
    <property type="entry name" value="AraC_E-bd"/>
</dbReference>
<comment type="caution">
    <text evidence="2">The sequence shown here is derived from an EMBL/GenBank/DDBJ whole genome shotgun (WGS) entry which is preliminary data.</text>
</comment>
<evidence type="ECO:0000313" key="2">
    <source>
        <dbReference type="EMBL" id="MFC5992748.1"/>
    </source>
</evidence>
<dbReference type="InterPro" id="IPR011256">
    <property type="entry name" value="Reg_factor_effector_dom_sf"/>
</dbReference>